<dbReference type="InterPro" id="IPR036388">
    <property type="entry name" value="WH-like_DNA-bd_sf"/>
</dbReference>
<dbReference type="GO" id="GO:0003700">
    <property type="term" value="F:DNA-binding transcription factor activity"/>
    <property type="evidence" value="ECO:0007669"/>
    <property type="project" value="InterPro"/>
</dbReference>
<dbReference type="InterPro" id="IPR000835">
    <property type="entry name" value="HTH_MarR-typ"/>
</dbReference>
<name>A0A942SY70_9BACI</name>
<accession>A0A942SY70</accession>
<protein>
    <submittedName>
        <fullName evidence="3">Winged helix-turn-helix transcriptional regulator</fullName>
    </submittedName>
</protein>
<dbReference type="InterPro" id="IPR036390">
    <property type="entry name" value="WH_DNA-bd_sf"/>
</dbReference>
<evidence type="ECO:0000256" key="1">
    <source>
        <dbReference type="ARBA" id="ARBA00023125"/>
    </source>
</evidence>
<dbReference type="GO" id="GO:0003677">
    <property type="term" value="F:DNA binding"/>
    <property type="evidence" value="ECO:0007669"/>
    <property type="project" value="UniProtKB-KW"/>
</dbReference>
<reference evidence="3" key="1">
    <citation type="submission" date="2021-05" db="EMBL/GenBank/DDBJ databases">
        <title>Novel Bacillus species.</title>
        <authorList>
            <person name="Liu G."/>
        </authorList>
    </citation>
    <scope>NUCLEOTIDE SEQUENCE</scope>
    <source>
        <strain evidence="3">FJAT-50051</strain>
    </source>
</reference>
<dbReference type="GO" id="GO:0006950">
    <property type="term" value="P:response to stress"/>
    <property type="evidence" value="ECO:0007669"/>
    <property type="project" value="TreeGrafter"/>
</dbReference>
<dbReference type="PROSITE" id="PS50995">
    <property type="entry name" value="HTH_MARR_2"/>
    <property type="match status" value="1"/>
</dbReference>
<evidence type="ECO:0000313" key="3">
    <source>
        <dbReference type="EMBL" id="MBS4182474.1"/>
    </source>
</evidence>
<evidence type="ECO:0000259" key="2">
    <source>
        <dbReference type="PROSITE" id="PS50995"/>
    </source>
</evidence>
<proteinExistence type="predicted"/>
<organism evidence="3">
    <name type="scientific">Neobacillus citreus</name>
    <dbReference type="NCBI Taxonomy" id="2833578"/>
    <lineage>
        <taxon>Bacteria</taxon>
        <taxon>Bacillati</taxon>
        <taxon>Bacillota</taxon>
        <taxon>Bacilli</taxon>
        <taxon>Bacillales</taxon>
        <taxon>Bacillaceae</taxon>
        <taxon>Neobacillus</taxon>
    </lineage>
</organism>
<dbReference type="PANTHER" id="PTHR33164">
    <property type="entry name" value="TRANSCRIPTIONAL REGULATOR, MARR FAMILY"/>
    <property type="match status" value="1"/>
</dbReference>
<dbReference type="EMBL" id="JAGYPE010000002">
    <property type="protein sequence ID" value="MBS4182474.1"/>
    <property type="molecule type" value="Genomic_DNA"/>
</dbReference>
<dbReference type="AlphaFoldDB" id="A0A942SY70"/>
<comment type="caution">
    <text evidence="3">The sequence shown here is derived from an EMBL/GenBank/DDBJ whole genome shotgun (WGS) entry which is preliminary data.</text>
</comment>
<gene>
    <name evidence="3" type="ORF">KHB02_13835</name>
</gene>
<dbReference type="PANTHER" id="PTHR33164:SF43">
    <property type="entry name" value="HTH-TYPE TRANSCRIPTIONAL REPRESSOR YETL"/>
    <property type="match status" value="1"/>
</dbReference>
<keyword evidence="1" id="KW-0238">DNA-binding</keyword>
<dbReference type="InterPro" id="IPR039422">
    <property type="entry name" value="MarR/SlyA-like"/>
</dbReference>
<sequence>MTEDRTTAERRLRAQLDRLWVRQTLRSSLIESRGGLDPTARVILRAVDTVGAVRSMAIADATGLSRPVVSRRIASLVESGYLGTAPDPADGRASLVSIAPAGRELLDTLDVAGAEVVDDLTHAFETSELETLAALLARLNDRADSVLGIGTEAAADPA</sequence>
<dbReference type="SMART" id="SM00347">
    <property type="entry name" value="HTH_MARR"/>
    <property type="match status" value="1"/>
</dbReference>
<dbReference type="Pfam" id="PF12802">
    <property type="entry name" value="MarR_2"/>
    <property type="match status" value="1"/>
</dbReference>
<dbReference type="SUPFAM" id="SSF46785">
    <property type="entry name" value="Winged helix' DNA-binding domain"/>
    <property type="match status" value="1"/>
</dbReference>
<dbReference type="Gene3D" id="1.10.10.10">
    <property type="entry name" value="Winged helix-like DNA-binding domain superfamily/Winged helix DNA-binding domain"/>
    <property type="match status" value="1"/>
</dbReference>
<feature type="domain" description="HTH marR-type" evidence="2">
    <location>
        <begin position="1"/>
        <end position="141"/>
    </location>
</feature>
<dbReference type="PRINTS" id="PR00598">
    <property type="entry name" value="HTHMARR"/>
</dbReference>